<dbReference type="AlphaFoldDB" id="A0AAJ0B8B8"/>
<dbReference type="GO" id="GO:0071966">
    <property type="term" value="P:fungal-type cell wall polysaccharide metabolic process"/>
    <property type="evidence" value="ECO:0007669"/>
    <property type="project" value="TreeGrafter"/>
</dbReference>
<keyword evidence="3" id="KW-1185">Reference proteome</keyword>
<dbReference type="SUPFAM" id="SSF51445">
    <property type="entry name" value="(Trans)glycosidases"/>
    <property type="match status" value="1"/>
</dbReference>
<dbReference type="Pfam" id="PF11790">
    <property type="entry name" value="Glyco_hydro_cc"/>
    <property type="match status" value="1"/>
</dbReference>
<dbReference type="GO" id="GO:0009277">
    <property type="term" value="C:fungal-type cell wall"/>
    <property type="evidence" value="ECO:0007669"/>
    <property type="project" value="TreeGrafter"/>
</dbReference>
<sequence length="162" mass="18374">MPVDLAVGEWLRVVEPLRKAGVRCGSPGISSAPHGVTWLKEFVEKVRAGGSDVDFYALHWYGEGLGPFYDYLWSTYYQLGADKKVWVTEFATTNWSKENPLPKDVVEEFCRESCKYLDTLDWVEKYAWFGAMRDPGTVGRWAAMLDADGKLTPLGKMYRDGC</sequence>
<evidence type="ECO:0000313" key="3">
    <source>
        <dbReference type="Proteomes" id="UP001239445"/>
    </source>
</evidence>
<gene>
    <name evidence="2" type="ORF">QBC47DRAFT_389465</name>
</gene>
<dbReference type="EMBL" id="MU839840">
    <property type="protein sequence ID" value="KAK1752017.1"/>
    <property type="molecule type" value="Genomic_DNA"/>
</dbReference>
<dbReference type="InterPro" id="IPR024655">
    <property type="entry name" value="Asl1_glyco_hydro_catalytic"/>
</dbReference>
<evidence type="ECO:0000259" key="1">
    <source>
        <dbReference type="Pfam" id="PF11790"/>
    </source>
</evidence>
<organism evidence="2 3">
    <name type="scientific">Echria macrotheca</name>
    <dbReference type="NCBI Taxonomy" id="438768"/>
    <lineage>
        <taxon>Eukaryota</taxon>
        <taxon>Fungi</taxon>
        <taxon>Dikarya</taxon>
        <taxon>Ascomycota</taxon>
        <taxon>Pezizomycotina</taxon>
        <taxon>Sordariomycetes</taxon>
        <taxon>Sordariomycetidae</taxon>
        <taxon>Sordariales</taxon>
        <taxon>Schizotheciaceae</taxon>
        <taxon>Echria</taxon>
    </lineage>
</organism>
<reference evidence="2" key="1">
    <citation type="submission" date="2023-06" db="EMBL/GenBank/DDBJ databases">
        <title>Genome-scale phylogeny and comparative genomics of the fungal order Sordariales.</title>
        <authorList>
            <consortium name="Lawrence Berkeley National Laboratory"/>
            <person name="Hensen N."/>
            <person name="Bonometti L."/>
            <person name="Westerberg I."/>
            <person name="Brannstrom I.O."/>
            <person name="Guillou S."/>
            <person name="Cros-Aarteil S."/>
            <person name="Calhoun S."/>
            <person name="Haridas S."/>
            <person name="Kuo A."/>
            <person name="Mondo S."/>
            <person name="Pangilinan J."/>
            <person name="Riley R."/>
            <person name="Labutti K."/>
            <person name="Andreopoulos B."/>
            <person name="Lipzen A."/>
            <person name="Chen C."/>
            <person name="Yanf M."/>
            <person name="Daum C."/>
            <person name="Ng V."/>
            <person name="Clum A."/>
            <person name="Steindorff A."/>
            <person name="Ohm R."/>
            <person name="Martin F."/>
            <person name="Silar P."/>
            <person name="Natvig D."/>
            <person name="Lalanne C."/>
            <person name="Gautier V."/>
            <person name="Ament-Velasquez S.L."/>
            <person name="Kruys A."/>
            <person name="Hutchinson M.I."/>
            <person name="Powell A.J."/>
            <person name="Barry K."/>
            <person name="Miller A.N."/>
            <person name="Grigoriev I.V."/>
            <person name="Debuchy R."/>
            <person name="Gladieux P."/>
            <person name="Thoren M.H."/>
            <person name="Johannesson H."/>
        </authorList>
    </citation>
    <scope>NUCLEOTIDE SEQUENCE</scope>
    <source>
        <strain evidence="2">PSN4</strain>
    </source>
</reference>
<dbReference type="Gene3D" id="3.20.20.80">
    <property type="entry name" value="Glycosidases"/>
    <property type="match status" value="1"/>
</dbReference>
<feature type="domain" description="Asl1-like glycosyl hydrolase catalytic" evidence="1">
    <location>
        <begin position="4"/>
        <end position="158"/>
    </location>
</feature>
<dbReference type="InterPro" id="IPR053183">
    <property type="entry name" value="ASL1"/>
</dbReference>
<proteinExistence type="predicted"/>
<accession>A0AAJ0B8B8</accession>
<evidence type="ECO:0000313" key="2">
    <source>
        <dbReference type="EMBL" id="KAK1752017.1"/>
    </source>
</evidence>
<comment type="caution">
    <text evidence="2">The sequence shown here is derived from an EMBL/GenBank/DDBJ whole genome shotgun (WGS) entry which is preliminary data.</text>
</comment>
<dbReference type="InterPro" id="IPR017853">
    <property type="entry name" value="GH"/>
</dbReference>
<dbReference type="PANTHER" id="PTHR34154">
    <property type="entry name" value="ALKALI-SENSITIVE LINKAGE PROTEIN 1"/>
    <property type="match status" value="1"/>
</dbReference>
<protein>
    <submittedName>
        <fullName evidence="2">Alkali-sensitive linkage protein 1</fullName>
    </submittedName>
</protein>
<dbReference type="Proteomes" id="UP001239445">
    <property type="component" value="Unassembled WGS sequence"/>
</dbReference>
<name>A0AAJ0B8B8_9PEZI</name>
<dbReference type="PANTHER" id="PTHR34154:SF3">
    <property type="entry name" value="ALKALI-SENSITIVE LINKAGE PROTEIN 1"/>
    <property type="match status" value="1"/>
</dbReference>